<sequence length="124" mass="13923">MSKIAHKQCWQCSRVVMRPGSENALCPALLESLIGDAKTHPMMLTIGIPVNPNADVTDYPCDFDLTMAAFRELRGQDFVVPYAPIEMYERMAREDGEPDDGDETTGKPHMPPAQKDWEGHYGLR</sequence>
<dbReference type="EMBL" id="CM001368">
    <property type="protein sequence ID" value="EHJ49556.1"/>
    <property type="molecule type" value="Genomic_DNA"/>
</dbReference>
<evidence type="ECO:0000313" key="2">
    <source>
        <dbReference type="EMBL" id="EHJ49556.1"/>
    </source>
</evidence>
<name>G7Q5J7_9BACT</name>
<accession>G7Q5J7</accession>
<organism evidence="2 3">
    <name type="scientific">Solidesulfovibrio carbinoliphilus subsp. oakridgensis</name>
    <dbReference type="NCBI Taxonomy" id="694327"/>
    <lineage>
        <taxon>Bacteria</taxon>
        <taxon>Pseudomonadati</taxon>
        <taxon>Thermodesulfobacteriota</taxon>
        <taxon>Desulfovibrionia</taxon>
        <taxon>Desulfovibrionales</taxon>
        <taxon>Desulfovibrionaceae</taxon>
        <taxon>Solidesulfovibrio</taxon>
    </lineage>
</organism>
<feature type="region of interest" description="Disordered" evidence="1">
    <location>
        <begin position="91"/>
        <end position="124"/>
    </location>
</feature>
<dbReference type="STRING" id="694327.DFW101_3560"/>
<evidence type="ECO:0000256" key="1">
    <source>
        <dbReference type="SAM" id="MobiDB-lite"/>
    </source>
</evidence>
<reference evidence="3" key="1">
    <citation type="journal article" date="2015" name="Genome Announc.">
        <title>High-Quality Draft Genome Sequence of Desulfovibrio carbinoliphilus FW-101-2B, an Organic Acid-Oxidizing Sulfate-Reducing Bacterium Isolated from Uranium(VI)-Contaminated Groundwater.</title>
        <authorList>
            <person name="Ramsay B.D."/>
            <person name="Hwang C."/>
            <person name="Woo H.L."/>
            <person name="Carroll S.L."/>
            <person name="Lucas S."/>
            <person name="Han J."/>
            <person name="Lapidus A.L."/>
            <person name="Cheng J.F."/>
            <person name="Goodwin L.A."/>
            <person name="Pitluck S."/>
            <person name="Peters L."/>
            <person name="Chertkov O."/>
            <person name="Held B."/>
            <person name="Detter J.C."/>
            <person name="Han C.S."/>
            <person name="Tapia R."/>
            <person name="Land M.L."/>
            <person name="Hauser L.J."/>
            <person name="Kyrpides N.C."/>
            <person name="Ivanova N.N."/>
            <person name="Mikhailova N."/>
            <person name="Pagani I."/>
            <person name="Woyke T."/>
            <person name="Arkin A.P."/>
            <person name="Dehal P."/>
            <person name="Chivian D."/>
            <person name="Criddle C.S."/>
            <person name="Wu W."/>
            <person name="Chakraborty R."/>
            <person name="Hazen T.C."/>
            <person name="Fields M.W."/>
        </authorList>
    </citation>
    <scope>NUCLEOTIDE SEQUENCE [LARGE SCALE GENOMIC DNA]</scope>
    <source>
        <strain evidence="3">FW-101-2B</strain>
    </source>
</reference>
<dbReference type="RefSeq" id="WP_009182880.1">
    <property type="nucleotide sequence ID" value="NZ_CM001368.1"/>
</dbReference>
<feature type="compositionally biased region" description="Basic and acidic residues" evidence="1">
    <location>
        <begin position="115"/>
        <end position="124"/>
    </location>
</feature>
<gene>
    <name evidence="2" type="ORF">DFW101_3560</name>
</gene>
<dbReference type="Proteomes" id="UP000004662">
    <property type="component" value="Chromosome"/>
</dbReference>
<evidence type="ECO:0000313" key="3">
    <source>
        <dbReference type="Proteomes" id="UP000004662"/>
    </source>
</evidence>
<proteinExistence type="predicted"/>
<keyword evidence="3" id="KW-1185">Reference proteome</keyword>
<dbReference type="HOGENOM" id="CLU_2000260_0_0_7"/>
<protein>
    <submittedName>
        <fullName evidence="2">Uncharacterized protein</fullName>
    </submittedName>
</protein>
<dbReference type="AlphaFoldDB" id="G7Q5J7"/>